<dbReference type="PANTHER" id="PTHR46825">
    <property type="entry name" value="D-ALANYL-D-ALANINE-CARBOXYPEPTIDASE/ENDOPEPTIDASE AMPH"/>
    <property type="match status" value="1"/>
</dbReference>
<evidence type="ECO:0000256" key="2">
    <source>
        <dbReference type="ARBA" id="ARBA00022438"/>
    </source>
</evidence>
<dbReference type="InterPro" id="IPR050491">
    <property type="entry name" value="AmpC-like"/>
</dbReference>
<evidence type="ECO:0000259" key="4">
    <source>
        <dbReference type="Pfam" id="PF00144"/>
    </source>
</evidence>
<dbReference type="GO" id="GO:0016020">
    <property type="term" value="C:membrane"/>
    <property type="evidence" value="ECO:0007669"/>
    <property type="project" value="UniProtKB-SubCell"/>
</dbReference>
<evidence type="ECO:0000313" key="7">
    <source>
        <dbReference type="Proteomes" id="UP000249688"/>
    </source>
</evidence>
<dbReference type="NCBIfam" id="NF009622">
    <property type="entry name" value="PRK13128.1"/>
    <property type="match status" value="1"/>
</dbReference>
<proteinExistence type="predicted"/>
<dbReference type="Proteomes" id="UP000249688">
    <property type="component" value="Unassembled WGS sequence"/>
</dbReference>
<accession>A0A2W7IBS5</accession>
<evidence type="ECO:0000259" key="5">
    <source>
        <dbReference type="Pfam" id="PF07930"/>
    </source>
</evidence>
<organism evidence="6 7">
    <name type="scientific">Humitalea rosea</name>
    <dbReference type="NCBI Taxonomy" id="990373"/>
    <lineage>
        <taxon>Bacteria</taxon>
        <taxon>Pseudomonadati</taxon>
        <taxon>Pseudomonadota</taxon>
        <taxon>Alphaproteobacteria</taxon>
        <taxon>Acetobacterales</taxon>
        <taxon>Roseomonadaceae</taxon>
        <taxon>Humitalea</taxon>
    </lineage>
</organism>
<comment type="caution">
    <text evidence="6">The sequence shown here is derived from an EMBL/GenBank/DDBJ whole genome shotgun (WGS) entry which is preliminary data.</text>
</comment>
<dbReference type="OrthoDB" id="7791015at2"/>
<reference evidence="6 7" key="1">
    <citation type="submission" date="2018-06" db="EMBL/GenBank/DDBJ databases">
        <title>Genomic Encyclopedia of Archaeal and Bacterial Type Strains, Phase II (KMG-II): from individual species to whole genera.</title>
        <authorList>
            <person name="Goeker M."/>
        </authorList>
    </citation>
    <scope>NUCLEOTIDE SEQUENCE [LARGE SCALE GENOMIC DNA]</scope>
    <source>
        <strain evidence="6 7">DSM 24525</strain>
    </source>
</reference>
<protein>
    <submittedName>
        <fullName evidence="6">D-stereospecific aminopeptidase</fullName>
    </submittedName>
</protein>
<dbReference type="Pfam" id="PF00144">
    <property type="entry name" value="Beta-lactamase"/>
    <property type="match status" value="1"/>
</dbReference>
<dbReference type="InterPro" id="IPR027279">
    <property type="entry name" value="D_amino_pept/lipop_sf"/>
</dbReference>
<evidence type="ECO:0000256" key="3">
    <source>
        <dbReference type="ARBA" id="ARBA00023136"/>
    </source>
</evidence>
<dbReference type="InterPro" id="IPR012856">
    <property type="entry name" value="DAP_B_dom"/>
</dbReference>
<evidence type="ECO:0000313" key="6">
    <source>
        <dbReference type="EMBL" id="PZW43012.1"/>
    </source>
</evidence>
<dbReference type="InterPro" id="IPR001466">
    <property type="entry name" value="Beta-lactam-related"/>
</dbReference>
<dbReference type="InterPro" id="IPR012338">
    <property type="entry name" value="Beta-lactam/transpept-like"/>
</dbReference>
<dbReference type="GO" id="GO:0004177">
    <property type="term" value="F:aminopeptidase activity"/>
    <property type="evidence" value="ECO:0007669"/>
    <property type="project" value="UniProtKB-KW"/>
</dbReference>
<keyword evidence="2 6" id="KW-0031">Aminopeptidase</keyword>
<feature type="domain" description="D-aminopeptidase" evidence="5">
    <location>
        <begin position="338"/>
        <end position="511"/>
    </location>
</feature>
<keyword evidence="7" id="KW-1185">Reference proteome</keyword>
<dbReference type="EMBL" id="QKYU01000017">
    <property type="protein sequence ID" value="PZW43012.1"/>
    <property type="molecule type" value="Genomic_DNA"/>
</dbReference>
<sequence length="515" mass="55378">MTDSLDRALAALPRSYPGPGGAVAVLREGEVLAAHAWGWANAERRIAFTPRSLFRMCSITKQFTCAVLLDAFPDPSVLDQDVAARLPLLEQAAPGALHLCHNQSGMRDYWAVAMLHGAPVESPFGDTEAARVIGGTRSLHFAPGTRFSYVNQNFRILSDILQDRTGRGFAELLRARVFDRIGMGSALLAADTSAMPDGTEGYEGNTTTGFRAAENRILWTGDAGLGASLEDMIAWERHIDATRDDADGLYRRLAGPVAFADGRTAPYGFGLSRGTELGRAAIGHGGALRGWRSHRMYLPAERISVVVMFNHLSDAHAAAVDVLAALLGEVPPRLAPVPTPPWLGAYIEPETGLSVRIDAAPDGPLRLRYGHSAERLGLRPDGSIGGAATTLRPAEDGLWLDRPQENQSSLLRPCMGEAATDLSGRYRCAELEAELTVTDAGGVLYGGFSGFLGQGRMELLEPAGPDLWTLPCPRALDHTPPGDWTLAFQRDDAGRVVGLQLGCWLARRLPYARIA</sequence>
<dbReference type="Pfam" id="PF07930">
    <property type="entry name" value="DAP_B"/>
    <property type="match status" value="1"/>
</dbReference>
<dbReference type="SUPFAM" id="SSF56601">
    <property type="entry name" value="beta-lactamase/transpeptidase-like"/>
    <property type="match status" value="1"/>
</dbReference>
<dbReference type="SUPFAM" id="SSF50886">
    <property type="entry name" value="D-aminopeptidase, middle and C-terminal domains"/>
    <property type="match status" value="2"/>
</dbReference>
<name>A0A2W7IBS5_9PROT</name>
<dbReference type="AlphaFoldDB" id="A0A2W7IBS5"/>
<dbReference type="RefSeq" id="WP_111399108.1">
    <property type="nucleotide sequence ID" value="NZ_QKYU01000017.1"/>
</dbReference>
<dbReference type="PANTHER" id="PTHR46825:SF11">
    <property type="entry name" value="PENICILLIN-BINDING PROTEIN 4"/>
    <property type="match status" value="1"/>
</dbReference>
<comment type="subcellular location">
    <subcellularLocation>
        <location evidence="1">Membrane</location>
    </subcellularLocation>
</comment>
<gene>
    <name evidence="6" type="ORF">C8P66_11737</name>
</gene>
<feature type="domain" description="Beta-lactamase-related" evidence="4">
    <location>
        <begin position="5"/>
        <end position="321"/>
    </location>
</feature>
<dbReference type="Gene3D" id="2.40.128.50">
    <property type="match status" value="2"/>
</dbReference>
<keyword evidence="3" id="KW-0472">Membrane</keyword>
<keyword evidence="2 6" id="KW-0378">Hydrolase</keyword>
<dbReference type="Gene3D" id="3.40.710.10">
    <property type="entry name" value="DD-peptidase/beta-lactamase superfamily"/>
    <property type="match status" value="1"/>
</dbReference>
<keyword evidence="2 6" id="KW-0645">Protease</keyword>
<evidence type="ECO:0000256" key="1">
    <source>
        <dbReference type="ARBA" id="ARBA00004370"/>
    </source>
</evidence>